<comment type="similarity">
    <text evidence="3">Belongs to the RBR family. Ariadne subfamily.</text>
</comment>
<evidence type="ECO:0000313" key="15">
    <source>
        <dbReference type="Proteomes" id="UP000822688"/>
    </source>
</evidence>
<dbReference type="Gene3D" id="1.20.120.1750">
    <property type="match status" value="1"/>
</dbReference>
<comment type="function">
    <text evidence="2">Might act as an E3 ubiquitin-protein ligase, or as part of E3 complex, which accepts ubiquitin from specific E2 ubiquitin-conjugating enzymes and then transfers it to substrates.</text>
</comment>
<dbReference type="InterPro" id="IPR044066">
    <property type="entry name" value="TRIAD_supradom"/>
</dbReference>
<dbReference type="InterPro" id="IPR001841">
    <property type="entry name" value="Znf_RING"/>
</dbReference>
<name>A0A8T0GLM8_CERPU</name>
<feature type="domain" description="RING-type" evidence="13">
    <location>
        <begin position="278"/>
        <end position="502"/>
    </location>
</feature>
<evidence type="ECO:0000256" key="4">
    <source>
        <dbReference type="ARBA" id="ARBA00012251"/>
    </source>
</evidence>
<evidence type="ECO:0000256" key="11">
    <source>
        <dbReference type="PROSITE-ProRule" id="PRU00175"/>
    </source>
</evidence>
<reference evidence="14" key="1">
    <citation type="submission" date="2020-06" db="EMBL/GenBank/DDBJ databases">
        <title>WGS assembly of Ceratodon purpureus strain R40.</title>
        <authorList>
            <person name="Carey S.B."/>
            <person name="Jenkins J."/>
            <person name="Shu S."/>
            <person name="Lovell J.T."/>
            <person name="Sreedasyam A."/>
            <person name="Maumus F."/>
            <person name="Tiley G.P."/>
            <person name="Fernandez-Pozo N."/>
            <person name="Barry K."/>
            <person name="Chen C."/>
            <person name="Wang M."/>
            <person name="Lipzen A."/>
            <person name="Daum C."/>
            <person name="Saski C.A."/>
            <person name="Payton A.C."/>
            <person name="Mcbreen J.C."/>
            <person name="Conrad R.E."/>
            <person name="Kollar L.M."/>
            <person name="Olsson S."/>
            <person name="Huttunen S."/>
            <person name="Landis J.B."/>
            <person name="Wickett N.J."/>
            <person name="Johnson M.G."/>
            <person name="Rensing S.A."/>
            <person name="Grimwood J."/>
            <person name="Schmutz J."/>
            <person name="Mcdaniel S.F."/>
        </authorList>
    </citation>
    <scope>NUCLEOTIDE SEQUENCE</scope>
    <source>
        <strain evidence="14">R40</strain>
    </source>
</reference>
<dbReference type="GO" id="GO:0016567">
    <property type="term" value="P:protein ubiquitination"/>
    <property type="evidence" value="ECO:0007669"/>
    <property type="project" value="InterPro"/>
</dbReference>
<accession>A0A8T0GLM8</accession>
<dbReference type="PROSITE" id="PS51873">
    <property type="entry name" value="TRIAD"/>
    <property type="match status" value="1"/>
</dbReference>
<dbReference type="GO" id="GO:0061630">
    <property type="term" value="F:ubiquitin protein ligase activity"/>
    <property type="evidence" value="ECO:0007669"/>
    <property type="project" value="UniProtKB-EC"/>
</dbReference>
<evidence type="ECO:0000313" key="14">
    <source>
        <dbReference type="EMBL" id="KAG0559880.1"/>
    </source>
</evidence>
<dbReference type="InterPro" id="IPR018957">
    <property type="entry name" value="Znf_C3HC4_RING-type"/>
</dbReference>
<keyword evidence="7" id="KW-0677">Repeat</keyword>
<evidence type="ECO:0000256" key="8">
    <source>
        <dbReference type="ARBA" id="ARBA00022771"/>
    </source>
</evidence>
<dbReference type="GO" id="GO:0008270">
    <property type="term" value="F:zinc ion binding"/>
    <property type="evidence" value="ECO:0007669"/>
    <property type="project" value="UniProtKB-KW"/>
</dbReference>
<proteinExistence type="inferred from homology"/>
<keyword evidence="15" id="KW-1185">Reference proteome</keyword>
<dbReference type="InterPro" id="IPR013083">
    <property type="entry name" value="Znf_RING/FYVE/PHD"/>
</dbReference>
<dbReference type="EMBL" id="CM026431">
    <property type="protein sequence ID" value="KAG0559880.1"/>
    <property type="molecule type" value="Genomic_DNA"/>
</dbReference>
<dbReference type="InterPro" id="IPR017907">
    <property type="entry name" value="Znf_RING_CS"/>
</dbReference>
<dbReference type="PROSITE" id="PS50089">
    <property type="entry name" value="ZF_RING_2"/>
    <property type="match status" value="1"/>
</dbReference>
<dbReference type="Pfam" id="PF01485">
    <property type="entry name" value="IBR"/>
    <property type="match status" value="2"/>
</dbReference>
<dbReference type="InterPro" id="IPR002867">
    <property type="entry name" value="IBR_dom"/>
</dbReference>
<dbReference type="AlphaFoldDB" id="A0A8T0GLM8"/>
<dbReference type="EC" id="2.3.2.31" evidence="4"/>
<feature type="domain" description="RING-type" evidence="12">
    <location>
        <begin position="282"/>
        <end position="334"/>
    </location>
</feature>
<keyword evidence="6" id="KW-0479">Metal-binding</keyword>
<evidence type="ECO:0000256" key="6">
    <source>
        <dbReference type="ARBA" id="ARBA00022723"/>
    </source>
</evidence>
<evidence type="ECO:0000256" key="1">
    <source>
        <dbReference type="ARBA" id="ARBA00001798"/>
    </source>
</evidence>
<keyword evidence="10" id="KW-0862">Zinc</keyword>
<dbReference type="Proteomes" id="UP000822688">
    <property type="component" value="Chromosome 10"/>
</dbReference>
<comment type="caution">
    <text evidence="14">The sequence shown here is derived from an EMBL/GenBank/DDBJ whole genome shotgun (WGS) entry which is preliminary data.</text>
</comment>
<keyword evidence="8 11" id="KW-0863">Zinc-finger</keyword>
<dbReference type="Gene3D" id="3.30.40.10">
    <property type="entry name" value="Zinc/RING finger domain, C3HC4 (zinc finger)"/>
    <property type="match status" value="1"/>
</dbReference>
<protein>
    <recommendedName>
        <fullName evidence="4">RBR-type E3 ubiquitin transferase</fullName>
        <ecNumber evidence="4">2.3.2.31</ecNumber>
    </recommendedName>
</protein>
<evidence type="ECO:0000256" key="5">
    <source>
        <dbReference type="ARBA" id="ARBA00022679"/>
    </source>
</evidence>
<dbReference type="CDD" id="cd22584">
    <property type="entry name" value="Rcat_RBR_unk"/>
    <property type="match status" value="1"/>
</dbReference>
<evidence type="ECO:0000259" key="12">
    <source>
        <dbReference type="PROSITE" id="PS50089"/>
    </source>
</evidence>
<comment type="catalytic activity">
    <reaction evidence="1">
        <text>[E2 ubiquitin-conjugating enzyme]-S-ubiquitinyl-L-cysteine + [acceptor protein]-L-lysine = [E2 ubiquitin-conjugating enzyme]-L-cysteine + [acceptor protein]-N(6)-ubiquitinyl-L-lysine.</text>
        <dbReference type="EC" id="2.3.2.31"/>
    </reaction>
</comment>
<sequence>MDEVIVSRMQAVEFAKGIVEARDAELAFLLQIQEIMKSTANLQEHEVEAGEELEDPTQHYPNIEKLKASQVSGDVDKAAALNLSVDELGSFVEDTEETQLSLLEAARLAHLDAIREHDARFARSLANMSSSTRDSAEDPFTNSSVPLDQFLNEVDDYESVLSLLEDGSSLTGFARSRCSGAGMGEYNAAREIIPVMQRAKLSVTPLIGPLTIREIAPRKCPLDKQKQEKGKMVVQEEDGDCIQSSPVSFDSLNTRIGLPLIAGSSLENETDMNADEYGVQYCQICFEATQRTSSFVTLEGCEHQFCESCVSRHAEARILDGGQMHVTCLHDECPTIISYTQLSLLLSSTLLEVLTRRQIEAAIPEAERMYCPFRDCSALLFKPISHMDKPSSSAHPHPTASGCVECEACHRAFCLECAVPWHSDMSCAEFNANLKNLRLLGDEKLLQLAGQKKWQRCKKCGRLVELSHGCFHMTCLCRHEFCYTCGESWVGGAKSCSCPRWNESRL</sequence>
<evidence type="ECO:0000256" key="9">
    <source>
        <dbReference type="ARBA" id="ARBA00022786"/>
    </source>
</evidence>
<dbReference type="SUPFAM" id="SSF57850">
    <property type="entry name" value="RING/U-box"/>
    <property type="match status" value="2"/>
</dbReference>
<dbReference type="SMART" id="SM00184">
    <property type="entry name" value="RING"/>
    <property type="match status" value="1"/>
</dbReference>
<evidence type="ECO:0000256" key="10">
    <source>
        <dbReference type="ARBA" id="ARBA00022833"/>
    </source>
</evidence>
<dbReference type="InterPro" id="IPR031127">
    <property type="entry name" value="E3_UB_ligase_RBR"/>
</dbReference>
<dbReference type="CDD" id="cd22582">
    <property type="entry name" value="BRcat_RBR_unk"/>
    <property type="match status" value="1"/>
</dbReference>
<dbReference type="PANTHER" id="PTHR11685">
    <property type="entry name" value="RBR FAMILY RING FINGER AND IBR DOMAIN-CONTAINING"/>
    <property type="match status" value="1"/>
</dbReference>
<keyword evidence="5" id="KW-0808">Transferase</keyword>
<evidence type="ECO:0000256" key="7">
    <source>
        <dbReference type="ARBA" id="ARBA00022737"/>
    </source>
</evidence>
<dbReference type="PROSITE" id="PS00518">
    <property type="entry name" value="ZF_RING_1"/>
    <property type="match status" value="1"/>
</dbReference>
<dbReference type="Pfam" id="PF00097">
    <property type="entry name" value="zf-C3HC4"/>
    <property type="match status" value="1"/>
</dbReference>
<dbReference type="SMART" id="SM00647">
    <property type="entry name" value="IBR"/>
    <property type="match status" value="2"/>
</dbReference>
<keyword evidence="9" id="KW-0833">Ubl conjugation pathway</keyword>
<organism evidence="14 15">
    <name type="scientific">Ceratodon purpureus</name>
    <name type="common">Fire moss</name>
    <name type="synonym">Dicranum purpureum</name>
    <dbReference type="NCBI Taxonomy" id="3225"/>
    <lineage>
        <taxon>Eukaryota</taxon>
        <taxon>Viridiplantae</taxon>
        <taxon>Streptophyta</taxon>
        <taxon>Embryophyta</taxon>
        <taxon>Bryophyta</taxon>
        <taxon>Bryophytina</taxon>
        <taxon>Bryopsida</taxon>
        <taxon>Dicranidae</taxon>
        <taxon>Pseudoditrichales</taxon>
        <taxon>Ditrichaceae</taxon>
        <taxon>Ceratodon</taxon>
    </lineage>
</organism>
<evidence type="ECO:0000256" key="2">
    <source>
        <dbReference type="ARBA" id="ARBA00003976"/>
    </source>
</evidence>
<gene>
    <name evidence="14" type="ORF">KC19_10G136400</name>
</gene>
<evidence type="ECO:0000256" key="3">
    <source>
        <dbReference type="ARBA" id="ARBA00005884"/>
    </source>
</evidence>
<evidence type="ECO:0000259" key="13">
    <source>
        <dbReference type="PROSITE" id="PS51873"/>
    </source>
</evidence>